<evidence type="ECO:0000313" key="2">
    <source>
        <dbReference type="EMBL" id="KRO46254.1"/>
    </source>
</evidence>
<keyword evidence="1" id="KW-0472">Membrane</keyword>
<gene>
    <name evidence="2" type="ORF">ABR75_06340</name>
</gene>
<reference evidence="2 3" key="1">
    <citation type="submission" date="2015-10" db="EMBL/GenBank/DDBJ databases">
        <title>Metagenome-Assembled Genomes uncover a global brackish microbiome.</title>
        <authorList>
            <person name="Hugerth L.W."/>
            <person name="Larsson J."/>
            <person name="Alneberg J."/>
            <person name="Lindh M.V."/>
            <person name="Legrand C."/>
            <person name="Pinhassi J."/>
            <person name="Andersson A.F."/>
        </authorList>
    </citation>
    <scope>NUCLEOTIDE SEQUENCE [LARGE SCALE GENOMIC DNA]</scope>
    <source>
        <strain evidence="2">BACL6 MAG-120924-bin43</strain>
    </source>
</reference>
<keyword evidence="1" id="KW-1133">Transmembrane helix</keyword>
<organism evidence="2 3">
    <name type="scientific">Acidimicrobiia bacterium BACL6 MAG-120924-bin43</name>
    <dbReference type="NCBI Taxonomy" id="1655583"/>
    <lineage>
        <taxon>Bacteria</taxon>
        <taxon>Bacillati</taxon>
        <taxon>Actinomycetota</taxon>
        <taxon>Acidimicrobiia</taxon>
        <taxon>acIV cluster</taxon>
    </lineage>
</organism>
<proteinExistence type="predicted"/>
<feature type="transmembrane region" description="Helical" evidence="1">
    <location>
        <begin position="84"/>
        <end position="107"/>
    </location>
</feature>
<evidence type="ECO:0000313" key="3">
    <source>
        <dbReference type="Proteomes" id="UP000051017"/>
    </source>
</evidence>
<sequence length="108" mass="12476">MEADNESENNNPLNEIEQHLINDLQDQWKEPATRGDLRNHAVRMDSRLTKIDARFDILENKIDSRFTKQDSDLKEYLNKMGWKFAGITISTTLVSMIGILSVLAAWIK</sequence>
<dbReference type="EMBL" id="LIBJ01000327">
    <property type="protein sequence ID" value="KRO46254.1"/>
    <property type="molecule type" value="Genomic_DNA"/>
</dbReference>
<protein>
    <submittedName>
        <fullName evidence="2">Uncharacterized protein</fullName>
    </submittedName>
</protein>
<dbReference type="AlphaFoldDB" id="A0A0R2Q7S6"/>
<evidence type="ECO:0000256" key="1">
    <source>
        <dbReference type="SAM" id="Phobius"/>
    </source>
</evidence>
<comment type="caution">
    <text evidence="2">The sequence shown here is derived from an EMBL/GenBank/DDBJ whole genome shotgun (WGS) entry which is preliminary data.</text>
</comment>
<keyword evidence="1" id="KW-0812">Transmembrane</keyword>
<name>A0A0R2Q7S6_9ACTN</name>
<dbReference type="Proteomes" id="UP000051017">
    <property type="component" value="Unassembled WGS sequence"/>
</dbReference>
<accession>A0A0R2Q7S6</accession>